<evidence type="ECO:0000259" key="2">
    <source>
        <dbReference type="PROSITE" id="PS50994"/>
    </source>
</evidence>
<dbReference type="RefSeq" id="WP_147785205.1">
    <property type="nucleotide sequence ID" value="NZ_VRMG01000017.1"/>
</dbReference>
<dbReference type="EMBL" id="VRMG01000017">
    <property type="protein sequence ID" value="TXN28015.1"/>
    <property type="molecule type" value="Genomic_DNA"/>
</dbReference>
<dbReference type="InterPro" id="IPR025246">
    <property type="entry name" value="IS30-like_HTH"/>
</dbReference>
<keyword evidence="1" id="KW-0233">DNA recombination</keyword>
<dbReference type="GO" id="GO:0003676">
    <property type="term" value="F:nucleic acid binding"/>
    <property type="evidence" value="ECO:0007669"/>
    <property type="project" value="InterPro"/>
</dbReference>
<dbReference type="PANTHER" id="PTHR10948">
    <property type="entry name" value="TRANSPOSASE"/>
    <property type="match status" value="1"/>
</dbReference>
<dbReference type="NCBIfam" id="NF033563">
    <property type="entry name" value="transpos_IS30"/>
    <property type="match status" value="1"/>
</dbReference>
<accession>A0A5C8UJT8</accession>
<dbReference type="GO" id="GO:0004803">
    <property type="term" value="F:transposase activity"/>
    <property type="evidence" value="ECO:0007669"/>
    <property type="project" value="TreeGrafter"/>
</dbReference>
<dbReference type="PANTHER" id="PTHR10948:SF23">
    <property type="entry name" value="TRANSPOSASE INSI FOR INSERTION SEQUENCE ELEMENT IS30A-RELATED"/>
    <property type="match status" value="1"/>
</dbReference>
<proteinExistence type="predicted"/>
<dbReference type="InterPro" id="IPR012337">
    <property type="entry name" value="RNaseH-like_sf"/>
</dbReference>
<sequence length="584" mass="66328">MVLTSSSPAALRFFASIKDGRGLKPSARDAGIDKEVGYRWLREKYLQSRRSGISASETITELGFTTSRLMGWEAEVERPQERNHLRVDADQEVVFWAAIDRGQRMQTAAIAAGVARSTAYRWTEKRFAELRRSGMTMRRCTVVLQLTGSRVAALERRRLASVRKAAAAATAAQKEAVATSSRYADRVLLAVATEGQKLFRSRRAQYWQLMRDGLSNADACRLLGMHPHNGTSLRKAAKFQIPSLFPKPEPSGRYLDARERLQIADLLRLKRSLRKIAVELGRHPSTISRELKRHRQASGDYLPATAHHDARQQRARPKTRKLVANSALRILVQRKLNRFWSPDEISGWLRKGYPDDLSMRICPETIYRALLLRDGKGLHKRFALKLRTGRRIRKTRWQRRLGRGSRIINMTMIDQRPAEVENREQVGHWEGDLIVGLGSVSAMMTLRERKTQYGIIVNLPKDHTAASVNAAAIAVFRTLPPHLKRSLTWDQGVEMSWHEKLTQASGVPVYFAERSSPWQRGANENFNGLARQYFPKGTDLAVHSAHHVAKVTRELNERPRKTLSYDTPAARLRAERDAPFGAMN</sequence>
<evidence type="ECO:0000313" key="4">
    <source>
        <dbReference type="Proteomes" id="UP000321379"/>
    </source>
</evidence>
<keyword evidence="4" id="KW-1185">Reference proteome</keyword>
<dbReference type="Gene3D" id="3.30.420.10">
    <property type="entry name" value="Ribonuclease H-like superfamily/Ribonuclease H"/>
    <property type="match status" value="1"/>
</dbReference>
<dbReference type="Proteomes" id="UP000321379">
    <property type="component" value="Unassembled WGS sequence"/>
</dbReference>
<protein>
    <submittedName>
        <fullName evidence="3">IS30 family transposase</fullName>
    </submittedName>
</protein>
<evidence type="ECO:0000313" key="3">
    <source>
        <dbReference type="EMBL" id="TXN28015.1"/>
    </source>
</evidence>
<reference evidence="3 4" key="1">
    <citation type="submission" date="2019-08" db="EMBL/GenBank/DDBJ databases">
        <title>Bacterial whole genome sequence for Glaciihabitans sp. CHu50b-6-2.</title>
        <authorList>
            <person name="Jin L."/>
        </authorList>
    </citation>
    <scope>NUCLEOTIDE SEQUENCE [LARGE SCALE GENOMIC DNA]</scope>
    <source>
        <strain evidence="3 4">CHu50b-6-2</strain>
    </source>
</reference>
<dbReference type="GO" id="GO:0006310">
    <property type="term" value="P:DNA recombination"/>
    <property type="evidence" value="ECO:0007669"/>
    <property type="project" value="UniProtKB-KW"/>
</dbReference>
<feature type="domain" description="Integrase catalytic" evidence="2">
    <location>
        <begin position="413"/>
        <end position="576"/>
    </location>
</feature>
<dbReference type="AlphaFoldDB" id="A0A5C8UJT8"/>
<evidence type="ECO:0000256" key="1">
    <source>
        <dbReference type="ARBA" id="ARBA00023172"/>
    </source>
</evidence>
<name>A0A5C8UJT8_9MICO</name>
<dbReference type="InterPro" id="IPR051917">
    <property type="entry name" value="Transposase-Integrase"/>
</dbReference>
<dbReference type="InterPro" id="IPR053392">
    <property type="entry name" value="Transposase_IS30-like"/>
</dbReference>
<dbReference type="InterPro" id="IPR001584">
    <property type="entry name" value="Integrase_cat-core"/>
</dbReference>
<gene>
    <name evidence="3" type="ORF">FVP33_18625</name>
</gene>
<dbReference type="SUPFAM" id="SSF53098">
    <property type="entry name" value="Ribonuclease H-like"/>
    <property type="match status" value="1"/>
</dbReference>
<dbReference type="GO" id="GO:0005829">
    <property type="term" value="C:cytosol"/>
    <property type="evidence" value="ECO:0007669"/>
    <property type="project" value="TreeGrafter"/>
</dbReference>
<dbReference type="GO" id="GO:0015074">
    <property type="term" value="P:DNA integration"/>
    <property type="evidence" value="ECO:0007669"/>
    <property type="project" value="InterPro"/>
</dbReference>
<dbReference type="GO" id="GO:0032196">
    <property type="term" value="P:transposition"/>
    <property type="evidence" value="ECO:0007669"/>
    <property type="project" value="TreeGrafter"/>
</dbReference>
<comment type="caution">
    <text evidence="3">The sequence shown here is derived from an EMBL/GenBank/DDBJ whole genome shotgun (WGS) entry which is preliminary data.</text>
</comment>
<dbReference type="InterPro" id="IPR036397">
    <property type="entry name" value="RNaseH_sf"/>
</dbReference>
<dbReference type="Pfam" id="PF13936">
    <property type="entry name" value="HTH_38"/>
    <property type="match status" value="1"/>
</dbReference>
<organism evidence="3 4">
    <name type="scientific">Lacisediminihabitans profunda</name>
    <dbReference type="NCBI Taxonomy" id="2594790"/>
    <lineage>
        <taxon>Bacteria</taxon>
        <taxon>Bacillati</taxon>
        <taxon>Actinomycetota</taxon>
        <taxon>Actinomycetes</taxon>
        <taxon>Micrococcales</taxon>
        <taxon>Microbacteriaceae</taxon>
        <taxon>Lacisediminihabitans</taxon>
    </lineage>
</organism>
<dbReference type="PROSITE" id="PS50994">
    <property type="entry name" value="INTEGRASE"/>
    <property type="match status" value="1"/>
</dbReference>